<dbReference type="Gene3D" id="2.50.20.10">
    <property type="entry name" value="Lipoprotein localisation LolA/LolB/LppX"/>
    <property type="match status" value="1"/>
</dbReference>
<feature type="domain" description="MucB/RseB N-terminal" evidence="2">
    <location>
        <begin position="53"/>
        <end position="183"/>
    </location>
</feature>
<organism evidence="3 4">
    <name type="scientific">Paenibacillus puldeungensis</name>
    <dbReference type="NCBI Taxonomy" id="696536"/>
    <lineage>
        <taxon>Bacteria</taxon>
        <taxon>Bacillati</taxon>
        <taxon>Bacillota</taxon>
        <taxon>Bacilli</taxon>
        <taxon>Bacillales</taxon>
        <taxon>Paenibacillaceae</taxon>
        <taxon>Paenibacillus</taxon>
    </lineage>
</organism>
<name>A0ABW3RRV5_9BACL</name>
<dbReference type="EMBL" id="JBHTLM010000001">
    <property type="protein sequence ID" value="MFD1175204.1"/>
    <property type="molecule type" value="Genomic_DNA"/>
</dbReference>
<proteinExistence type="predicted"/>
<evidence type="ECO:0000259" key="2">
    <source>
        <dbReference type="Pfam" id="PF03888"/>
    </source>
</evidence>
<dbReference type="InterPro" id="IPR052944">
    <property type="entry name" value="Sporulation_related"/>
</dbReference>
<dbReference type="PROSITE" id="PS51257">
    <property type="entry name" value="PROKAR_LIPOPROTEIN"/>
    <property type="match status" value="1"/>
</dbReference>
<evidence type="ECO:0000256" key="1">
    <source>
        <dbReference type="SAM" id="SignalP"/>
    </source>
</evidence>
<dbReference type="RefSeq" id="WP_379316285.1">
    <property type="nucleotide sequence ID" value="NZ_JBHTLM010000001.1"/>
</dbReference>
<reference evidence="4" key="1">
    <citation type="journal article" date="2019" name="Int. J. Syst. Evol. Microbiol.">
        <title>The Global Catalogue of Microorganisms (GCM) 10K type strain sequencing project: providing services to taxonomists for standard genome sequencing and annotation.</title>
        <authorList>
            <consortium name="The Broad Institute Genomics Platform"/>
            <consortium name="The Broad Institute Genome Sequencing Center for Infectious Disease"/>
            <person name="Wu L."/>
            <person name="Ma J."/>
        </authorList>
    </citation>
    <scope>NUCLEOTIDE SEQUENCE [LARGE SCALE GENOMIC DNA]</scope>
    <source>
        <strain evidence="4">CCUG 59189</strain>
    </source>
</reference>
<dbReference type="Pfam" id="PF03888">
    <property type="entry name" value="MucB_RseB"/>
    <property type="match status" value="1"/>
</dbReference>
<accession>A0ABW3RRV5</accession>
<gene>
    <name evidence="3" type="ORF">ACFQ3W_02635</name>
</gene>
<dbReference type="InterPro" id="IPR029046">
    <property type="entry name" value="LolA/LolB/LppX"/>
</dbReference>
<comment type="caution">
    <text evidence="3">The sequence shown here is derived from an EMBL/GenBank/DDBJ whole genome shotgun (WGS) entry which is preliminary data.</text>
</comment>
<sequence length="360" mass="40206">MKIKLLICTLIVGTALISGCAPGSKLSAEEIVTKAVSADKNPVSYESKGSMRVYEKGKLVEDSTFTQAFDRANGRSRIENTSAGDHSIVVNDGKQIIMYQPEKKTAMVMETPTEAGMSVMSAKDQMLKVLDLTRKTHTIENEGSEKIAGRDTYHIKLVPNKKGTIIGAMEIWIDKKTWIDLKSISESGDSKIETEITEFNDAPKFSNANFRLQLPSDVKMLPSGPTAKKVTLPDAVKALEKPFYYWNNKNLELESIELDELKGSLNRNEVALNYTKNGTPYVSLSIFPTPKDNQEITDDSGLIETKPVKVHGQKGQYETDIRFIFWDEDGLRYSLQLVHPDLKLDEALKLAEQLQLTPKE</sequence>
<keyword evidence="1" id="KW-0732">Signal</keyword>
<dbReference type="Proteomes" id="UP001597262">
    <property type="component" value="Unassembled WGS sequence"/>
</dbReference>
<dbReference type="SUPFAM" id="SSF89392">
    <property type="entry name" value="Prokaryotic lipoproteins and lipoprotein localization factors"/>
    <property type="match status" value="1"/>
</dbReference>
<dbReference type="InterPro" id="IPR033434">
    <property type="entry name" value="MucB/RseB_N"/>
</dbReference>
<feature type="chain" id="PRO_5047305183" evidence="1">
    <location>
        <begin position="21"/>
        <end position="360"/>
    </location>
</feature>
<keyword evidence="4" id="KW-1185">Reference proteome</keyword>
<evidence type="ECO:0000313" key="3">
    <source>
        <dbReference type="EMBL" id="MFD1175204.1"/>
    </source>
</evidence>
<feature type="signal peptide" evidence="1">
    <location>
        <begin position="1"/>
        <end position="20"/>
    </location>
</feature>
<evidence type="ECO:0000313" key="4">
    <source>
        <dbReference type="Proteomes" id="UP001597262"/>
    </source>
</evidence>
<protein>
    <submittedName>
        <fullName evidence="3">Sigma-E factor regulatory protein RseB domain-containing protein</fullName>
    </submittedName>
</protein>
<dbReference type="PANTHER" id="PTHR37507">
    <property type="entry name" value="SPORULATION PROTEIN YDCC"/>
    <property type="match status" value="1"/>
</dbReference>
<dbReference type="PANTHER" id="PTHR37507:SF2">
    <property type="entry name" value="SPORULATION PROTEIN YDCC"/>
    <property type="match status" value="1"/>
</dbReference>